<proteinExistence type="predicted"/>
<organism evidence="2 3">
    <name type="scientific">Caenorhabditis remanei</name>
    <name type="common">Caenorhabditis vulgaris</name>
    <dbReference type="NCBI Taxonomy" id="31234"/>
    <lineage>
        <taxon>Eukaryota</taxon>
        <taxon>Metazoa</taxon>
        <taxon>Ecdysozoa</taxon>
        <taxon>Nematoda</taxon>
        <taxon>Chromadorea</taxon>
        <taxon>Rhabditida</taxon>
        <taxon>Rhabditina</taxon>
        <taxon>Rhabditomorpha</taxon>
        <taxon>Rhabditoidea</taxon>
        <taxon>Rhabditidae</taxon>
        <taxon>Peloderinae</taxon>
        <taxon>Caenorhabditis</taxon>
    </lineage>
</organism>
<reference evidence="2 3" key="1">
    <citation type="submission" date="2019-12" db="EMBL/GenBank/DDBJ databases">
        <title>Chromosome-level assembly of the Caenorhabditis remanei genome.</title>
        <authorList>
            <person name="Teterina A.A."/>
            <person name="Willis J.H."/>
            <person name="Phillips P.C."/>
        </authorList>
    </citation>
    <scope>NUCLEOTIDE SEQUENCE [LARGE SCALE GENOMIC DNA]</scope>
    <source>
        <strain evidence="2 3">PX506</strain>
        <tissue evidence="2">Whole organism</tissue>
    </source>
</reference>
<dbReference type="RefSeq" id="XP_053592697.1">
    <property type="nucleotide sequence ID" value="XM_053724052.1"/>
</dbReference>
<evidence type="ECO:0000313" key="3">
    <source>
        <dbReference type="Proteomes" id="UP000483820"/>
    </source>
</evidence>
<dbReference type="AlphaFoldDB" id="A0A6A5HVC4"/>
<dbReference type="KEGG" id="crq:GCK72_003432"/>
<name>A0A6A5HVC4_CAERE</name>
<dbReference type="EMBL" id="WUAV01000001">
    <property type="protein sequence ID" value="KAF1771605.1"/>
    <property type="molecule type" value="Genomic_DNA"/>
</dbReference>
<evidence type="ECO:0000256" key="1">
    <source>
        <dbReference type="SAM" id="MobiDB-lite"/>
    </source>
</evidence>
<protein>
    <submittedName>
        <fullName evidence="2">Uncharacterized protein</fullName>
    </submittedName>
</protein>
<dbReference type="CTD" id="78773624"/>
<dbReference type="Proteomes" id="UP000483820">
    <property type="component" value="Chromosome I"/>
</dbReference>
<feature type="region of interest" description="Disordered" evidence="1">
    <location>
        <begin position="196"/>
        <end position="218"/>
    </location>
</feature>
<accession>A0A6A5HVC4</accession>
<dbReference type="GeneID" id="78773624"/>
<gene>
    <name evidence="2" type="ORF">GCK72_003432</name>
</gene>
<sequence>MSNLPVNEGALGVHQVELVVQTRPGLSDGGGVGEHAYGAWHLGKISSWHNGWWLVVDSDLESGWAPVDELDRTLGLDGGDGGVDVLWHNISTVQEANSHVLSVSWIALDHLVGWLEAAVGDVADRKSLVVRLLSRDKWSVGSQWEVNSWVWHQVGLELVEIYVEGSIESQGGDLWSWVDGELQLGLLSVVDGKTLHKKRGESGSGTSSERVEDEESLKSTAVISQTTDSVKNGVDELLSDGVVSTGVVVGGIFLSGDHLLWMEQLLVGSSADLVNDGWLEIDEDRSWHVTAGSGVGEEGGEGLALVGGLCWHGSIGLDSVLEAVELPARVSDLDSGLSDVDGDNLTHSTH</sequence>
<comment type="caution">
    <text evidence="2">The sequence shown here is derived from an EMBL/GenBank/DDBJ whole genome shotgun (WGS) entry which is preliminary data.</text>
</comment>
<evidence type="ECO:0000313" key="2">
    <source>
        <dbReference type="EMBL" id="KAF1771605.1"/>
    </source>
</evidence>